<dbReference type="EMBL" id="LLZH01000059">
    <property type="protein sequence ID" value="KUL39030.1"/>
    <property type="molecule type" value="Genomic_DNA"/>
</dbReference>
<evidence type="ECO:0000256" key="1">
    <source>
        <dbReference type="ARBA" id="ARBA00022679"/>
    </source>
</evidence>
<keyword evidence="2" id="KW-0012">Acyltransferase</keyword>
<feature type="domain" description="N-acetyltransferase" evidence="3">
    <location>
        <begin position="4"/>
        <end position="141"/>
    </location>
</feature>
<dbReference type="InterPro" id="IPR016181">
    <property type="entry name" value="Acyl_CoA_acyltransferase"/>
</dbReference>
<dbReference type="PANTHER" id="PTHR43877">
    <property type="entry name" value="AMINOALKYLPHOSPHONATE N-ACETYLTRANSFERASE-RELATED-RELATED"/>
    <property type="match status" value="1"/>
</dbReference>
<dbReference type="RefSeq" id="WP_067687777.1">
    <property type="nucleotide sequence ID" value="NZ_LLZH01000059.1"/>
</dbReference>
<dbReference type="CDD" id="cd04301">
    <property type="entry name" value="NAT_SF"/>
    <property type="match status" value="1"/>
</dbReference>
<dbReference type="Proteomes" id="UP000053244">
    <property type="component" value="Unassembled WGS sequence"/>
</dbReference>
<comment type="caution">
    <text evidence="4">The sequence shown here is derived from an EMBL/GenBank/DDBJ whole genome shotgun (WGS) entry which is preliminary data.</text>
</comment>
<dbReference type="PROSITE" id="PS51186">
    <property type="entry name" value="GNAT"/>
    <property type="match status" value="1"/>
</dbReference>
<name>A0A0X3V2S3_9ACTN</name>
<keyword evidence="5" id="KW-1185">Reference proteome</keyword>
<evidence type="ECO:0000313" key="4">
    <source>
        <dbReference type="EMBL" id="KUL39030.1"/>
    </source>
</evidence>
<sequence length="141" mass="15294">MGELILRVAEKSELAAVLAFWQGAAENDGRPVDTAAAVQALVTRDPEALILAVDGGEIVGTIIAGWDGWRCHLYRLAVAPRHRRAGVGGRLITAAEERFRRLGGTRADAMVLDANAGAHGIWARHGYHPQAEWSRWVKPLV</sequence>
<evidence type="ECO:0000313" key="5">
    <source>
        <dbReference type="Proteomes" id="UP000053244"/>
    </source>
</evidence>
<dbReference type="AlphaFoldDB" id="A0A0X3V2S3"/>
<dbReference type="GO" id="GO:0016747">
    <property type="term" value="F:acyltransferase activity, transferring groups other than amino-acyl groups"/>
    <property type="evidence" value="ECO:0007669"/>
    <property type="project" value="InterPro"/>
</dbReference>
<dbReference type="OrthoDB" id="1821130at2"/>
<proteinExistence type="predicted"/>
<evidence type="ECO:0000256" key="2">
    <source>
        <dbReference type="ARBA" id="ARBA00023315"/>
    </source>
</evidence>
<organism evidence="4 5">
    <name type="scientific">Actinoplanes awajinensis subsp. mycoplanecinus</name>
    <dbReference type="NCBI Taxonomy" id="135947"/>
    <lineage>
        <taxon>Bacteria</taxon>
        <taxon>Bacillati</taxon>
        <taxon>Actinomycetota</taxon>
        <taxon>Actinomycetes</taxon>
        <taxon>Micromonosporales</taxon>
        <taxon>Micromonosporaceae</taxon>
        <taxon>Actinoplanes</taxon>
    </lineage>
</organism>
<evidence type="ECO:0000259" key="3">
    <source>
        <dbReference type="PROSITE" id="PS51186"/>
    </source>
</evidence>
<gene>
    <name evidence="4" type="ORF">ADL15_10570</name>
</gene>
<dbReference type="Pfam" id="PF00583">
    <property type="entry name" value="Acetyltransf_1"/>
    <property type="match status" value="1"/>
</dbReference>
<dbReference type="Gene3D" id="3.40.630.30">
    <property type="match status" value="1"/>
</dbReference>
<dbReference type="InterPro" id="IPR000182">
    <property type="entry name" value="GNAT_dom"/>
</dbReference>
<accession>A0A0X3V2S3</accession>
<reference evidence="4 5" key="1">
    <citation type="submission" date="2015-10" db="EMBL/GenBank/DDBJ databases">
        <authorList>
            <person name="Gilbert D.G."/>
        </authorList>
    </citation>
    <scope>NUCLEOTIDE SEQUENCE [LARGE SCALE GENOMIC DNA]</scope>
    <source>
        <strain evidence="4 5">NRRL B-16712</strain>
    </source>
</reference>
<dbReference type="PANTHER" id="PTHR43877:SF2">
    <property type="entry name" value="AMINOALKYLPHOSPHONATE N-ACETYLTRANSFERASE-RELATED"/>
    <property type="match status" value="1"/>
</dbReference>
<dbReference type="SUPFAM" id="SSF55729">
    <property type="entry name" value="Acyl-CoA N-acyltransferases (Nat)"/>
    <property type="match status" value="1"/>
</dbReference>
<keyword evidence="1 4" id="KW-0808">Transferase</keyword>
<protein>
    <submittedName>
        <fullName evidence="4">GCN5 family acetyltransferase</fullName>
    </submittedName>
</protein>
<dbReference type="InterPro" id="IPR050832">
    <property type="entry name" value="Bact_Acetyltransf"/>
</dbReference>